<dbReference type="PROSITE" id="PS51257">
    <property type="entry name" value="PROKAR_LIPOPROTEIN"/>
    <property type="match status" value="1"/>
</dbReference>
<dbReference type="EMBL" id="JBHSGA010000017">
    <property type="protein sequence ID" value="MFC4527389.1"/>
    <property type="molecule type" value="Genomic_DNA"/>
</dbReference>
<evidence type="ECO:0000256" key="2">
    <source>
        <dbReference type="SAM" id="SignalP"/>
    </source>
</evidence>
<protein>
    <recommendedName>
        <fullName evidence="5">Lipoprotein</fullName>
    </recommendedName>
</protein>
<evidence type="ECO:0000256" key="1">
    <source>
        <dbReference type="SAM" id="MobiDB-lite"/>
    </source>
</evidence>
<evidence type="ECO:0000313" key="4">
    <source>
        <dbReference type="Proteomes" id="UP001595961"/>
    </source>
</evidence>
<comment type="caution">
    <text evidence="3">The sequence shown here is derived from an EMBL/GenBank/DDBJ whole genome shotgun (WGS) entry which is preliminary data.</text>
</comment>
<keyword evidence="2" id="KW-0732">Signal</keyword>
<keyword evidence="4" id="KW-1185">Reference proteome</keyword>
<sequence length="113" mass="12018">MTITRSFYRFTTLVLLATLAWAGVACAQQASTGGTDAPSPQAAVNAGHRRPPATSAKAQSTRVPATTTRAENRMASVRAKAGDKAHDDHYQPAQRNLIGQYQNAVTPPVDEGR</sequence>
<feature type="compositionally biased region" description="Basic and acidic residues" evidence="1">
    <location>
        <begin position="80"/>
        <end position="90"/>
    </location>
</feature>
<reference evidence="4" key="1">
    <citation type="journal article" date="2019" name="Int. J. Syst. Evol. Microbiol.">
        <title>The Global Catalogue of Microorganisms (GCM) 10K type strain sequencing project: providing services to taxonomists for standard genome sequencing and annotation.</title>
        <authorList>
            <consortium name="The Broad Institute Genomics Platform"/>
            <consortium name="The Broad Institute Genome Sequencing Center for Infectious Disease"/>
            <person name="Wu L."/>
            <person name="Ma J."/>
        </authorList>
    </citation>
    <scope>NUCLEOTIDE SEQUENCE [LARGE SCALE GENOMIC DNA]</scope>
    <source>
        <strain evidence="4">CCM 4481</strain>
    </source>
</reference>
<gene>
    <name evidence="3" type="ORF">ACFO5W_12160</name>
</gene>
<feature type="compositionally biased region" description="Polar residues" evidence="1">
    <location>
        <begin position="56"/>
        <end position="69"/>
    </location>
</feature>
<organism evidence="3 4">
    <name type="scientific">Dyella halodurans</name>
    <dbReference type="NCBI Taxonomy" id="1920171"/>
    <lineage>
        <taxon>Bacteria</taxon>
        <taxon>Pseudomonadati</taxon>
        <taxon>Pseudomonadota</taxon>
        <taxon>Gammaproteobacteria</taxon>
        <taxon>Lysobacterales</taxon>
        <taxon>Rhodanobacteraceae</taxon>
        <taxon>Dyella</taxon>
    </lineage>
</organism>
<evidence type="ECO:0008006" key="5">
    <source>
        <dbReference type="Google" id="ProtNLM"/>
    </source>
</evidence>
<accession>A0ABV9C4D5</accession>
<proteinExistence type="predicted"/>
<feature type="signal peptide" evidence="2">
    <location>
        <begin position="1"/>
        <end position="27"/>
    </location>
</feature>
<feature type="region of interest" description="Disordered" evidence="1">
    <location>
        <begin position="28"/>
        <end position="113"/>
    </location>
</feature>
<dbReference type="RefSeq" id="WP_266152165.1">
    <property type="nucleotide sequence ID" value="NZ_CP064028.1"/>
</dbReference>
<evidence type="ECO:0000313" key="3">
    <source>
        <dbReference type="EMBL" id="MFC4527389.1"/>
    </source>
</evidence>
<feature type="compositionally biased region" description="Polar residues" evidence="1">
    <location>
        <begin position="93"/>
        <end position="105"/>
    </location>
</feature>
<name>A0ABV9C4D5_9GAMM</name>
<dbReference type="Proteomes" id="UP001595961">
    <property type="component" value="Unassembled WGS sequence"/>
</dbReference>
<feature type="chain" id="PRO_5047381819" description="Lipoprotein" evidence="2">
    <location>
        <begin position="28"/>
        <end position="113"/>
    </location>
</feature>